<dbReference type="PANTHER" id="PTHR35134:SF2">
    <property type="entry name" value="NUCLEOTIDASE YQFW-RELATED"/>
    <property type="match status" value="1"/>
</dbReference>
<comment type="caution">
    <text evidence="2">The sequence shown here is derived from an EMBL/GenBank/DDBJ whole genome shotgun (WGS) entry which is preliminary data.</text>
</comment>
<dbReference type="PANTHER" id="PTHR35134">
    <property type="entry name" value="NUCLEOTIDASE YQFW-RELATED"/>
    <property type="match status" value="1"/>
</dbReference>
<proteinExistence type="predicted"/>
<gene>
    <name evidence="2" type="ORF">EHS25_003267</name>
</gene>
<organism evidence="2 3">
    <name type="scientific">Saitozyma podzolica</name>
    <dbReference type="NCBI Taxonomy" id="1890683"/>
    <lineage>
        <taxon>Eukaryota</taxon>
        <taxon>Fungi</taxon>
        <taxon>Dikarya</taxon>
        <taxon>Basidiomycota</taxon>
        <taxon>Agaricomycotina</taxon>
        <taxon>Tremellomycetes</taxon>
        <taxon>Tremellales</taxon>
        <taxon>Trimorphomycetaceae</taxon>
        <taxon>Saitozyma</taxon>
    </lineage>
</organism>
<keyword evidence="3" id="KW-1185">Reference proteome</keyword>
<reference evidence="2 3" key="1">
    <citation type="submission" date="2018-11" db="EMBL/GenBank/DDBJ databases">
        <title>Genome sequence of Saitozyma podzolica DSM 27192.</title>
        <authorList>
            <person name="Aliyu H."/>
            <person name="Gorte O."/>
            <person name="Ochsenreither K."/>
        </authorList>
    </citation>
    <scope>NUCLEOTIDE SEQUENCE [LARGE SCALE GENOMIC DNA]</scope>
    <source>
        <strain evidence="2 3">DSM 27192</strain>
    </source>
</reference>
<evidence type="ECO:0000256" key="1">
    <source>
        <dbReference type="SAM" id="MobiDB-lite"/>
    </source>
</evidence>
<sequence length="382" mass="41062">MPVATRTNTRQGTLDSPSKRTKTASIDSPGGDVDMSSYTGTSPSPGSLDSAGPTRERGNSGSGWNTPAMTSPSVDVSMLAKHGSAPPSPVLKGLKDGAHANANTRKNLRVIGVDFDDVCAQFIPTVCLEHNLRYGSDITEADMHTYFFFQNKGWGSPADAARKMKGLDRLLHKTAPVPGFVEGLKALHAMGHPIHIVTARSPASHDDIVAWLGELGITVGTGEEDTIAALWFTDTYGGTKPELGERGSTESAIEREEKLNEQLKEVWREGVGKGKGGKIKLRASVLRAINAALFIDDHHGNLQPILDADPPVPCLLFGTYAWNRSRSGVSSPVELMSYEERLASGLALPASQIEEGNGLYRAATWVDVVKFVKDWDEEDKSA</sequence>
<dbReference type="SUPFAM" id="SSF56784">
    <property type="entry name" value="HAD-like"/>
    <property type="match status" value="1"/>
</dbReference>
<feature type="region of interest" description="Disordered" evidence="1">
    <location>
        <begin position="1"/>
        <end position="72"/>
    </location>
</feature>
<dbReference type="STRING" id="1890683.A0A427Y8D6"/>
<protein>
    <submittedName>
        <fullName evidence="2">Uncharacterized protein</fullName>
    </submittedName>
</protein>
<dbReference type="AlphaFoldDB" id="A0A427Y8D6"/>
<evidence type="ECO:0000313" key="2">
    <source>
        <dbReference type="EMBL" id="RSH87358.1"/>
    </source>
</evidence>
<accession>A0A427Y8D6</accession>
<dbReference type="InterPro" id="IPR052419">
    <property type="entry name" value="5_3-deoxyribonucleotidase-like"/>
</dbReference>
<feature type="compositionally biased region" description="Low complexity" evidence="1">
    <location>
        <begin position="36"/>
        <end position="47"/>
    </location>
</feature>
<dbReference type="EMBL" id="RSCD01000017">
    <property type="protein sequence ID" value="RSH87358.1"/>
    <property type="molecule type" value="Genomic_DNA"/>
</dbReference>
<dbReference type="Proteomes" id="UP000279259">
    <property type="component" value="Unassembled WGS sequence"/>
</dbReference>
<dbReference type="InterPro" id="IPR036412">
    <property type="entry name" value="HAD-like_sf"/>
</dbReference>
<feature type="compositionally biased region" description="Polar residues" evidence="1">
    <location>
        <begin position="62"/>
        <end position="72"/>
    </location>
</feature>
<name>A0A427Y8D6_9TREE</name>
<evidence type="ECO:0000313" key="3">
    <source>
        <dbReference type="Proteomes" id="UP000279259"/>
    </source>
</evidence>
<dbReference type="OrthoDB" id="10248475at2759"/>
<dbReference type="InterPro" id="IPR023214">
    <property type="entry name" value="HAD_sf"/>
</dbReference>
<feature type="compositionally biased region" description="Polar residues" evidence="1">
    <location>
        <begin position="1"/>
        <end position="16"/>
    </location>
</feature>
<dbReference type="Gene3D" id="3.40.50.1000">
    <property type="entry name" value="HAD superfamily/HAD-like"/>
    <property type="match status" value="1"/>
</dbReference>